<gene>
    <name evidence="3" type="ordered locus">Dacet_1105</name>
</gene>
<dbReference type="Proteomes" id="UP000002012">
    <property type="component" value="Chromosome"/>
</dbReference>
<dbReference type="InterPro" id="IPR029063">
    <property type="entry name" value="SAM-dependent_MTases_sf"/>
</dbReference>
<organism evidence="3 4">
    <name type="scientific">Denitrovibrio acetiphilus (strain DSM 12809 / NBRC 114555 / N2460)</name>
    <dbReference type="NCBI Taxonomy" id="522772"/>
    <lineage>
        <taxon>Bacteria</taxon>
        <taxon>Pseudomonadati</taxon>
        <taxon>Deferribacterota</taxon>
        <taxon>Deferribacteres</taxon>
        <taxon>Deferribacterales</taxon>
        <taxon>Geovibrionaceae</taxon>
        <taxon>Denitrovibrio</taxon>
    </lineage>
</organism>
<dbReference type="RefSeq" id="WP_013010401.1">
    <property type="nucleotide sequence ID" value="NC_013943.1"/>
</dbReference>
<dbReference type="HOGENOM" id="CLU_024840_1_1_0"/>
<evidence type="ECO:0008006" key="5">
    <source>
        <dbReference type="Google" id="ProtNLM"/>
    </source>
</evidence>
<proteinExistence type="predicted"/>
<dbReference type="GO" id="GO:0032259">
    <property type="term" value="P:methylation"/>
    <property type="evidence" value="ECO:0007669"/>
    <property type="project" value="UniProtKB-KW"/>
</dbReference>
<reference evidence="3 4" key="1">
    <citation type="journal article" date="2010" name="Stand. Genomic Sci.">
        <title>Complete genome sequence of Denitrovibrio acetiphilus type strain (N2460).</title>
        <authorList>
            <person name="Kiss H."/>
            <person name="Lang E."/>
            <person name="Lapidus A."/>
            <person name="Copeland A."/>
            <person name="Nolan M."/>
            <person name="Glavina Del Rio T."/>
            <person name="Chen F."/>
            <person name="Lucas S."/>
            <person name="Tice H."/>
            <person name="Cheng J.F."/>
            <person name="Han C."/>
            <person name="Goodwin L."/>
            <person name="Pitluck S."/>
            <person name="Liolios K."/>
            <person name="Pati A."/>
            <person name="Ivanova N."/>
            <person name="Mavromatis K."/>
            <person name="Chen A."/>
            <person name="Palaniappan K."/>
            <person name="Land M."/>
            <person name="Hauser L."/>
            <person name="Chang Y.J."/>
            <person name="Jeffries C.D."/>
            <person name="Detter J.C."/>
            <person name="Brettin T."/>
            <person name="Spring S."/>
            <person name="Rohde M."/>
            <person name="Goker M."/>
            <person name="Woyke T."/>
            <person name="Bristow J."/>
            <person name="Eisen J.A."/>
            <person name="Markowitz V."/>
            <person name="Hugenholtz P."/>
            <person name="Kyrpides N.C."/>
            <person name="Klenk H.P."/>
        </authorList>
    </citation>
    <scope>NUCLEOTIDE SEQUENCE [LARGE SCALE GENOMIC DNA]</scope>
    <source>
        <strain evidence="4">DSM 12809 / NBRC 114555 / N2460</strain>
    </source>
</reference>
<dbReference type="InParanoid" id="D4H778"/>
<evidence type="ECO:0000313" key="3">
    <source>
        <dbReference type="EMBL" id="ADD67877.1"/>
    </source>
</evidence>
<accession>D4H778</accession>
<keyword evidence="1" id="KW-0489">Methyltransferase</keyword>
<dbReference type="PaxDb" id="522772-Dacet_1105"/>
<dbReference type="Gene3D" id="3.40.50.12710">
    <property type="match status" value="1"/>
</dbReference>
<evidence type="ECO:0000256" key="1">
    <source>
        <dbReference type="ARBA" id="ARBA00022603"/>
    </source>
</evidence>
<dbReference type="PANTHER" id="PTHR12049">
    <property type="entry name" value="PROTEIN ARGININE METHYLTRANSFERASE NDUFAF7, MITOCHONDRIAL"/>
    <property type="match status" value="1"/>
</dbReference>
<evidence type="ECO:0000313" key="4">
    <source>
        <dbReference type="Proteomes" id="UP000002012"/>
    </source>
</evidence>
<dbReference type="GO" id="GO:0035243">
    <property type="term" value="F:protein-arginine omega-N symmetric methyltransferase activity"/>
    <property type="evidence" value="ECO:0007669"/>
    <property type="project" value="TreeGrafter"/>
</dbReference>
<name>D4H778_DENA2</name>
<dbReference type="Pfam" id="PF02636">
    <property type="entry name" value="Methyltransf_28"/>
    <property type="match status" value="1"/>
</dbReference>
<dbReference type="EMBL" id="CP001968">
    <property type="protein sequence ID" value="ADD67877.1"/>
    <property type="molecule type" value="Genomic_DNA"/>
</dbReference>
<dbReference type="SUPFAM" id="SSF53335">
    <property type="entry name" value="S-adenosyl-L-methionine-dependent methyltransferases"/>
    <property type="match status" value="1"/>
</dbReference>
<dbReference type="eggNOG" id="COG1565">
    <property type="taxonomic scope" value="Bacteria"/>
</dbReference>
<evidence type="ECO:0000256" key="2">
    <source>
        <dbReference type="ARBA" id="ARBA00022679"/>
    </source>
</evidence>
<dbReference type="PANTHER" id="PTHR12049:SF7">
    <property type="entry name" value="PROTEIN ARGININE METHYLTRANSFERASE NDUFAF7, MITOCHONDRIAL"/>
    <property type="match status" value="1"/>
</dbReference>
<dbReference type="STRING" id="522772.Dacet_1105"/>
<keyword evidence="2" id="KW-0808">Transferase</keyword>
<dbReference type="InterPro" id="IPR038375">
    <property type="entry name" value="NDUFAF7_sf"/>
</dbReference>
<dbReference type="KEGG" id="dap:Dacet_1105"/>
<keyword evidence="4" id="KW-1185">Reference proteome</keyword>
<dbReference type="InterPro" id="IPR003788">
    <property type="entry name" value="NDUFAF7"/>
</dbReference>
<protein>
    <recommendedName>
        <fullName evidence="5">SAM-dependent methyltransferase</fullName>
    </recommendedName>
</protein>
<dbReference type="AlphaFoldDB" id="D4H778"/>
<sequence length="384" mass="44205">MDNNLDNTLEKYVEQLISEKGQITFAEFMDIALYHEGLGYYQKQNPFGQQGSFYTSVNASESFGRTLARSFVYMTELLKLEHRFCEMGAGSGMLANDILNFLKEREPKFYESLDYLIIEKSGYLIERQKELLDKAHTGKVKWIRFEELDDFKGVFYSNELVDAFPVHRVIRMDGELKELYVKKIDGALRFNPGELSTPELQDFLDTINLKVTETQIVDINLDLRRFIEAMADKITKGVMLTIDYGFEAPMLYQSYRRDGTVTCYYNHTQNNDFFDRIGYQDITAFVDFTSLSLYGAEKGLEPMAYMPQWLFLVQSGILDEINEAENDLSKASIKALIMPDGGFGTNFQAFIQGKGIDIPKDFKYAKPAKETLAEMAEFFKPLEN</sequence>